<dbReference type="InterPro" id="IPR004839">
    <property type="entry name" value="Aminotransferase_I/II_large"/>
</dbReference>
<dbReference type="SUPFAM" id="SSF53383">
    <property type="entry name" value="PLP-dependent transferases"/>
    <property type="match status" value="1"/>
</dbReference>
<evidence type="ECO:0000256" key="1">
    <source>
        <dbReference type="ARBA" id="ARBA00001933"/>
    </source>
</evidence>
<evidence type="ECO:0000259" key="6">
    <source>
        <dbReference type="Pfam" id="PF00155"/>
    </source>
</evidence>
<organism evidence="7 8">
    <name type="scientific">Clostridium beijerinckii</name>
    <name type="common">Clostridium MP</name>
    <dbReference type="NCBI Taxonomy" id="1520"/>
    <lineage>
        <taxon>Bacteria</taxon>
        <taxon>Bacillati</taxon>
        <taxon>Bacillota</taxon>
        <taxon>Clostridia</taxon>
        <taxon>Eubacteriales</taxon>
        <taxon>Clostridiaceae</taxon>
        <taxon>Clostridium</taxon>
    </lineage>
</organism>
<evidence type="ECO:0000256" key="4">
    <source>
        <dbReference type="ARBA" id="ARBA00023239"/>
    </source>
</evidence>
<dbReference type="AlphaFoldDB" id="A0A9Q5GEY7"/>
<dbReference type="InterPro" id="IPR015424">
    <property type="entry name" value="PyrdxlP-dep_Trfase"/>
</dbReference>
<name>A0A9Q5GEY7_CLOBE</name>
<dbReference type="EC" id="4.4.1.13" evidence="2"/>
<evidence type="ECO:0000256" key="5">
    <source>
        <dbReference type="ARBA" id="ARBA00037974"/>
    </source>
</evidence>
<dbReference type="InterPro" id="IPR051798">
    <property type="entry name" value="Class-II_PLP-Dep_Aminotrans"/>
</dbReference>
<dbReference type="Gene3D" id="3.40.640.10">
    <property type="entry name" value="Type I PLP-dependent aspartate aminotransferase-like (Major domain)"/>
    <property type="match status" value="1"/>
</dbReference>
<comment type="cofactor">
    <cofactor evidence="1">
        <name>pyridoxal 5'-phosphate</name>
        <dbReference type="ChEBI" id="CHEBI:597326"/>
    </cofactor>
</comment>
<proteinExistence type="inferred from homology"/>
<comment type="caution">
    <text evidence="7">The sequence shown here is derived from an EMBL/GenBank/DDBJ whole genome shotgun (WGS) entry which is preliminary data.</text>
</comment>
<evidence type="ECO:0000313" key="7">
    <source>
        <dbReference type="EMBL" id="NRV07243.1"/>
    </source>
</evidence>
<dbReference type="InterPro" id="IPR027619">
    <property type="entry name" value="C-S_lyase_PatB-like"/>
</dbReference>
<dbReference type="PANTHER" id="PTHR43525:SF1">
    <property type="entry name" value="PROTEIN MALY"/>
    <property type="match status" value="1"/>
</dbReference>
<dbReference type="RefSeq" id="WP_077305905.1">
    <property type="nucleotide sequence ID" value="NZ_CP016090.1"/>
</dbReference>
<dbReference type="InterPro" id="IPR015422">
    <property type="entry name" value="PyrdxlP-dep_Trfase_small"/>
</dbReference>
<dbReference type="EMBL" id="JABSXK010000001">
    <property type="protein sequence ID" value="NRV07243.1"/>
    <property type="molecule type" value="Genomic_DNA"/>
</dbReference>
<dbReference type="Gene3D" id="3.90.1150.10">
    <property type="entry name" value="Aspartate Aminotransferase, domain 1"/>
    <property type="match status" value="1"/>
</dbReference>
<reference evidence="7" key="1">
    <citation type="submission" date="2020-05" db="EMBL/GenBank/DDBJ databases">
        <title>Genomic insights into acetone-butanol-ethanol (ABE) fermentation by sequencing solventogenic clostridia strains.</title>
        <authorList>
            <person name="Brown S."/>
        </authorList>
    </citation>
    <scope>NUCLEOTIDE SEQUENCE</scope>
    <source>
        <strain evidence="7">DJ126</strain>
    </source>
</reference>
<dbReference type="PANTHER" id="PTHR43525">
    <property type="entry name" value="PROTEIN MALY"/>
    <property type="match status" value="1"/>
</dbReference>
<accession>A0A9Q5GEY7</accession>
<gene>
    <name evidence="7" type="ORF">DFH45_000206</name>
</gene>
<dbReference type="Pfam" id="PF00155">
    <property type="entry name" value="Aminotran_1_2"/>
    <property type="match status" value="1"/>
</dbReference>
<comment type="similarity">
    <text evidence="5">Belongs to the class-II pyridoxal-phosphate-dependent aminotransferase family. MalY/PatB cystathionine beta-lyase subfamily.</text>
</comment>
<keyword evidence="4 7" id="KW-0456">Lyase</keyword>
<evidence type="ECO:0000256" key="3">
    <source>
        <dbReference type="ARBA" id="ARBA00022898"/>
    </source>
</evidence>
<protein>
    <recommendedName>
        <fullName evidence="2">cysteine-S-conjugate beta-lyase</fullName>
        <ecNumber evidence="2">4.4.1.13</ecNumber>
    </recommendedName>
</protein>
<evidence type="ECO:0000313" key="8">
    <source>
        <dbReference type="Proteomes" id="UP000821656"/>
    </source>
</evidence>
<dbReference type="GO" id="GO:0047804">
    <property type="term" value="F:cysteine-S-conjugate beta-lyase activity"/>
    <property type="evidence" value="ECO:0007669"/>
    <property type="project" value="UniProtKB-EC"/>
</dbReference>
<evidence type="ECO:0000256" key="2">
    <source>
        <dbReference type="ARBA" id="ARBA00012224"/>
    </source>
</evidence>
<dbReference type="CDD" id="cd00609">
    <property type="entry name" value="AAT_like"/>
    <property type="match status" value="1"/>
</dbReference>
<keyword evidence="3" id="KW-0663">Pyridoxal phosphate</keyword>
<dbReference type="InterPro" id="IPR015421">
    <property type="entry name" value="PyrdxlP-dep_Trfase_major"/>
</dbReference>
<feature type="domain" description="Aminotransferase class I/classII large" evidence="6">
    <location>
        <begin position="33"/>
        <end position="387"/>
    </location>
</feature>
<sequence length="399" mass="46597">MKYDFETLVSRNNVGASKWNLMRKINNDVSESIVPFSVADMEFKNPPEIIEGLKEYIDSSIMGYTEATDKYYKAVRNWMERRHTWSIEKEWITEFSGVVPALYTIVRALTKEEDNVLVMTPVYYPFYKAITDNNRKIIKSELILNEDHYEINFEDFEEKAKLEDTKLLILCNPHNPVGRVWSEDELKNIGRICSENNVIVVSDEIHFDLIMPGFKHTVFANISEEFANNSVICTAPSKTFNLAGLQVSNIIIKNKKIRDKVRFERRKSIGNLGLNIFGYKACEIAYNECEQWLEELIQTINKNRKVVEDFFMSNIPEVNIINLEGTYLQWLDFRTLEKDHKALEKFMTTEAMFFLDEGYVFGDEGKGFERINLACPTKVLEEALDRLLEAVERCYRYTC</sequence>
<dbReference type="NCBIfam" id="TIGR04350">
    <property type="entry name" value="C_S_lyase_PatB"/>
    <property type="match status" value="1"/>
</dbReference>
<dbReference type="GO" id="GO:0030170">
    <property type="term" value="F:pyridoxal phosphate binding"/>
    <property type="evidence" value="ECO:0007669"/>
    <property type="project" value="InterPro"/>
</dbReference>
<dbReference type="Proteomes" id="UP000821656">
    <property type="component" value="Unassembled WGS sequence"/>
</dbReference>